<keyword evidence="12 17" id="KW-0456">Lyase</keyword>
<dbReference type="KEGG" id="nve:5519959"/>
<keyword evidence="9 18" id="KW-1133">Transmembrane helix</keyword>
<evidence type="ECO:0000256" key="14">
    <source>
        <dbReference type="ARBA" id="ARBA00038965"/>
    </source>
</evidence>
<keyword evidence="8" id="KW-0746">Sphingolipid metabolism</keyword>
<dbReference type="GO" id="GO:0008117">
    <property type="term" value="F:sphinganine-1-phosphate aldolase activity"/>
    <property type="evidence" value="ECO:0000318"/>
    <property type="project" value="GO_Central"/>
</dbReference>
<keyword evidence="10" id="KW-0443">Lipid metabolism</keyword>
<feature type="modified residue" description="N6-(pyridoxal phosphate)lysine" evidence="16">
    <location>
        <position position="374"/>
    </location>
</feature>
<comment type="similarity">
    <text evidence="13">Belongs to the group II decarboxylase family. Sphingosine-1-phosphate lyase subfamily.</text>
</comment>
<evidence type="ECO:0000256" key="2">
    <source>
        <dbReference type="ARBA" id="ARBA00004389"/>
    </source>
</evidence>
<evidence type="ECO:0000256" key="17">
    <source>
        <dbReference type="RuleBase" id="RU000382"/>
    </source>
</evidence>
<dbReference type="Gene3D" id="6.10.140.2150">
    <property type="match status" value="1"/>
</dbReference>
<accession>A7RKY4</accession>
<dbReference type="EMBL" id="DS469517">
    <property type="protein sequence ID" value="EDO47839.1"/>
    <property type="molecule type" value="Genomic_DNA"/>
</dbReference>
<dbReference type="SUPFAM" id="SSF53383">
    <property type="entry name" value="PLP-dependent transferases"/>
    <property type="match status" value="1"/>
</dbReference>
<evidence type="ECO:0000256" key="4">
    <source>
        <dbReference type="ARBA" id="ARBA00004991"/>
    </source>
</evidence>
<keyword evidence="7 16" id="KW-0663">Pyridoxal phosphate</keyword>
<evidence type="ECO:0000256" key="1">
    <source>
        <dbReference type="ARBA" id="ARBA00001933"/>
    </source>
</evidence>
<dbReference type="GO" id="GO:0019752">
    <property type="term" value="P:carboxylic acid metabolic process"/>
    <property type="evidence" value="ECO:0007669"/>
    <property type="project" value="InterPro"/>
</dbReference>
<comment type="pathway">
    <text evidence="4">Sphingolipid metabolism.</text>
</comment>
<dbReference type="PANTHER" id="PTHR42735:SF6">
    <property type="entry name" value="SPHINGOSINE-1-PHOSPHATE LYASE 1"/>
    <property type="match status" value="1"/>
</dbReference>
<proteinExistence type="inferred from homology"/>
<keyword evidence="11 18" id="KW-0472">Membrane</keyword>
<name>A7RKY4_NEMVE</name>
<comment type="subcellular location">
    <subcellularLocation>
        <location evidence="2">Endoplasmic reticulum membrane</location>
        <topology evidence="2">Single-pass membrane protein</topology>
    </subcellularLocation>
</comment>
<dbReference type="InterPro" id="IPR002129">
    <property type="entry name" value="PyrdxlP-dep_de-COase"/>
</dbReference>
<feature type="transmembrane region" description="Helical" evidence="18">
    <location>
        <begin position="54"/>
        <end position="76"/>
    </location>
</feature>
<comment type="cofactor">
    <cofactor evidence="1 16 17">
        <name>pyridoxal 5'-phosphate</name>
        <dbReference type="ChEBI" id="CHEBI:597326"/>
    </cofactor>
</comment>
<evidence type="ECO:0000256" key="15">
    <source>
        <dbReference type="ARBA" id="ARBA00042568"/>
    </source>
</evidence>
<dbReference type="PANTHER" id="PTHR42735">
    <property type="match status" value="1"/>
</dbReference>
<keyword evidence="20" id="KW-1185">Reference proteome</keyword>
<dbReference type="GO" id="GO:0030170">
    <property type="term" value="F:pyridoxal phosphate binding"/>
    <property type="evidence" value="ECO:0007669"/>
    <property type="project" value="InterPro"/>
</dbReference>
<dbReference type="FunFam" id="3.90.1150.10:FF:000247">
    <property type="entry name" value="Sphingosine phosphate lyase, putative"/>
    <property type="match status" value="1"/>
</dbReference>
<evidence type="ECO:0000256" key="13">
    <source>
        <dbReference type="ARBA" id="ARBA00038302"/>
    </source>
</evidence>
<dbReference type="FunFam" id="6.10.140.2150:FF:000001">
    <property type="entry name" value="Sphingosine-1-phosphate lyase 1"/>
    <property type="match status" value="1"/>
</dbReference>
<dbReference type="PhylomeDB" id="A7RKY4"/>
<evidence type="ECO:0000256" key="18">
    <source>
        <dbReference type="SAM" id="Phobius"/>
    </source>
</evidence>
<evidence type="ECO:0000256" key="16">
    <source>
        <dbReference type="PIRSR" id="PIRSR602129-50"/>
    </source>
</evidence>
<dbReference type="InParanoid" id="A7RKY4"/>
<evidence type="ECO:0000256" key="3">
    <source>
        <dbReference type="ARBA" id="ARBA00004760"/>
    </source>
</evidence>
<evidence type="ECO:0000256" key="9">
    <source>
        <dbReference type="ARBA" id="ARBA00022989"/>
    </source>
</evidence>
<dbReference type="GO" id="GO:0005783">
    <property type="term" value="C:endoplasmic reticulum"/>
    <property type="evidence" value="ECO:0000318"/>
    <property type="project" value="GO_Central"/>
</dbReference>
<dbReference type="OrthoDB" id="10254570at2759"/>
<dbReference type="InterPro" id="IPR015421">
    <property type="entry name" value="PyrdxlP-dep_Trfase_major"/>
</dbReference>
<sequence>MLEKSLWESFLETVEPHLPEYLHWNEICWTFVVYLAEGRRHIHRWTRGMEAWEIVVWTVSICFAVWLATEVLRFLFRWIFMQDEGFFTRTKKTFFKTLRRLPIIKDKINAEMQKSLDDMEKLAFPENKHVTFIQRLPSKGLKENELMKTLDDNYIKPSDLSWKDGKVSGTVYCGTQELTDILIKVYAKFAWSNPLHPDVFPEVRKMEAEVVRMVLSMFNGDKDCCGTMTGGGTESILLACKAYRDWARERGISKPEIIAPVTAHAAFDKAANYFGFKLVHVPVSKDWKCDMKAMKRAISKNTIALVGSSPQFPHGMIDPIEEMGKLAKKYKLGLHVDACLGGFLVPFMEKAGYDVPLFDFRVEGVTSISADTHKYGYSPKGSSVVMYRNKDLRHHQFFVAPDWPGGIYACPTIPGSRSGGIIASTWAAMMHFGESGYVECTKKVLQTRERIEKGLRDVPGLYVFGEPIVSVVAFGSDKFDIYALGTALTGRGWCLNSLQYPPAIHLCVTLLNTQPGVADRFLKDVRECAAKLLADPNAKTAGLGAIYGMAANIPDRSIVNELACGFLDCMYNTGSNKPQENGRE</sequence>
<keyword evidence="5 18" id="KW-0812">Transmembrane</keyword>
<dbReference type="GO" id="GO:0030149">
    <property type="term" value="P:sphingolipid catabolic process"/>
    <property type="evidence" value="ECO:0000318"/>
    <property type="project" value="GO_Central"/>
</dbReference>
<dbReference type="Gene3D" id="3.90.1150.10">
    <property type="entry name" value="Aspartate Aminotransferase, domain 1"/>
    <property type="match status" value="1"/>
</dbReference>
<dbReference type="Proteomes" id="UP000001593">
    <property type="component" value="Unassembled WGS sequence"/>
</dbReference>
<evidence type="ECO:0000256" key="8">
    <source>
        <dbReference type="ARBA" id="ARBA00022919"/>
    </source>
</evidence>
<evidence type="ECO:0000313" key="19">
    <source>
        <dbReference type="EMBL" id="EDO47839.1"/>
    </source>
</evidence>
<dbReference type="GO" id="GO:0005789">
    <property type="term" value="C:endoplasmic reticulum membrane"/>
    <property type="evidence" value="ECO:0007669"/>
    <property type="project" value="UniProtKB-SubCell"/>
</dbReference>
<dbReference type="HOGENOM" id="CLU_028929_1_0_1"/>
<reference evidence="19 20" key="1">
    <citation type="journal article" date="2007" name="Science">
        <title>Sea anemone genome reveals ancestral eumetazoan gene repertoire and genomic organization.</title>
        <authorList>
            <person name="Putnam N.H."/>
            <person name="Srivastava M."/>
            <person name="Hellsten U."/>
            <person name="Dirks B."/>
            <person name="Chapman J."/>
            <person name="Salamov A."/>
            <person name="Terry A."/>
            <person name="Shapiro H."/>
            <person name="Lindquist E."/>
            <person name="Kapitonov V.V."/>
            <person name="Jurka J."/>
            <person name="Genikhovich G."/>
            <person name="Grigoriev I.V."/>
            <person name="Lucas S.M."/>
            <person name="Steele R.E."/>
            <person name="Finnerty J.R."/>
            <person name="Technau U."/>
            <person name="Martindale M.Q."/>
            <person name="Rokhsar D.S."/>
        </authorList>
    </citation>
    <scope>NUCLEOTIDE SEQUENCE [LARGE SCALE GENOMIC DNA]</scope>
    <source>
        <strain evidence="20">CH2 X CH6</strain>
    </source>
</reference>
<dbReference type="eggNOG" id="KOG1383">
    <property type="taxonomic scope" value="Eukaryota"/>
</dbReference>
<keyword evidence="6" id="KW-0256">Endoplasmic reticulum</keyword>
<dbReference type="Gene3D" id="3.40.640.10">
    <property type="entry name" value="Type I PLP-dependent aspartate aminotransferase-like (Major domain)"/>
    <property type="match status" value="1"/>
</dbReference>
<dbReference type="FunFam" id="3.40.640.10:FF:000020">
    <property type="entry name" value="sphingosine-1-phosphate lyase 1"/>
    <property type="match status" value="1"/>
</dbReference>
<dbReference type="Pfam" id="PF00282">
    <property type="entry name" value="Pyridoxal_deC"/>
    <property type="match status" value="1"/>
</dbReference>
<evidence type="ECO:0000256" key="12">
    <source>
        <dbReference type="ARBA" id="ARBA00023239"/>
    </source>
</evidence>
<evidence type="ECO:0000256" key="10">
    <source>
        <dbReference type="ARBA" id="ARBA00023098"/>
    </source>
</evidence>
<dbReference type="InterPro" id="IPR015424">
    <property type="entry name" value="PyrdxlP-dep_Trfase"/>
</dbReference>
<evidence type="ECO:0000256" key="5">
    <source>
        <dbReference type="ARBA" id="ARBA00022692"/>
    </source>
</evidence>
<gene>
    <name evidence="19" type="ORF">NEMVEDRAFT_v1g159899</name>
</gene>
<organism evidence="19 20">
    <name type="scientific">Nematostella vectensis</name>
    <name type="common">Starlet sea anemone</name>
    <dbReference type="NCBI Taxonomy" id="45351"/>
    <lineage>
        <taxon>Eukaryota</taxon>
        <taxon>Metazoa</taxon>
        <taxon>Cnidaria</taxon>
        <taxon>Anthozoa</taxon>
        <taxon>Hexacorallia</taxon>
        <taxon>Actiniaria</taxon>
        <taxon>Edwardsiidae</taxon>
        <taxon>Nematostella</taxon>
    </lineage>
</organism>
<dbReference type="InterPro" id="IPR050477">
    <property type="entry name" value="GrpII_AminoAcid_Decarb"/>
</dbReference>
<dbReference type="InterPro" id="IPR015422">
    <property type="entry name" value="PyrdxlP-dep_Trfase_small"/>
</dbReference>
<comment type="pathway">
    <text evidence="3">Lipid metabolism; sphingolipid metabolism.</text>
</comment>
<dbReference type="STRING" id="45351.A7RKY4"/>
<dbReference type="AlphaFoldDB" id="A7RKY4"/>
<evidence type="ECO:0000256" key="11">
    <source>
        <dbReference type="ARBA" id="ARBA00023136"/>
    </source>
</evidence>
<evidence type="ECO:0000256" key="6">
    <source>
        <dbReference type="ARBA" id="ARBA00022824"/>
    </source>
</evidence>
<protein>
    <recommendedName>
        <fullName evidence="14">sphinganine-1-phosphate aldolase</fullName>
        <ecNumber evidence="14">4.1.2.27</ecNumber>
    </recommendedName>
    <alternativeName>
        <fullName evidence="15">Sphingosine-1-phosphate aldolase</fullName>
    </alternativeName>
</protein>
<evidence type="ECO:0000256" key="7">
    <source>
        <dbReference type="ARBA" id="ARBA00022898"/>
    </source>
</evidence>
<evidence type="ECO:0000313" key="20">
    <source>
        <dbReference type="Proteomes" id="UP000001593"/>
    </source>
</evidence>
<dbReference type="OMA" id="FKDHQFT"/>
<dbReference type="EC" id="4.1.2.27" evidence="14"/>